<dbReference type="CDD" id="cd17631">
    <property type="entry name" value="FACL_FadD13-like"/>
    <property type="match status" value="1"/>
</dbReference>
<dbReference type="Pfam" id="PF13193">
    <property type="entry name" value="AMP-binding_C"/>
    <property type="match status" value="1"/>
</dbReference>
<feature type="domain" description="AMP-binding enzyme C-terminal" evidence="4">
    <location>
        <begin position="423"/>
        <end position="498"/>
    </location>
</feature>
<dbReference type="NCBIfam" id="NF004837">
    <property type="entry name" value="PRK06187.1"/>
    <property type="match status" value="1"/>
</dbReference>
<dbReference type="InterPro" id="IPR020845">
    <property type="entry name" value="AMP-binding_CS"/>
</dbReference>
<reference evidence="5" key="1">
    <citation type="submission" date="2023-03" db="EMBL/GenBank/DDBJ databases">
        <title>Draft assemblies of triclosan tolerant bacteria isolated from returned activated sludge.</title>
        <authorList>
            <person name="Van Hamelsveld S."/>
        </authorList>
    </citation>
    <scope>NUCLEOTIDE SEQUENCE</scope>
    <source>
        <strain evidence="5">GW210015_S63</strain>
    </source>
</reference>
<dbReference type="EC" id="6.2.1.3" evidence="5"/>
<dbReference type="FunFam" id="3.30.300.30:FF:000008">
    <property type="entry name" value="2,3-dihydroxybenzoate-AMP ligase"/>
    <property type="match status" value="1"/>
</dbReference>
<evidence type="ECO:0000259" key="3">
    <source>
        <dbReference type="Pfam" id="PF00501"/>
    </source>
</evidence>
<sequence>MQLTLSLHKAARERPTALACVYGSRHTDQRTFLEQVARLAGALRASGVQPGDRVGLLSLNSDRYLLCLYAILWAGGVINAINTRWSLDEMAYSLDDSETGVLFVDDGFAALGALLSERCAHLRCLLSCAQSDGPGDYPTFSQLLAHAPVDDARRAGDDLAALLYTGGTTGAPKGVMLSHANLLGNALSTLAAAPRAPIDKVLQVAPLFHVGGLALVLQAALRGACHVVHGQFDPAAILRSLADERIGETFLVPTMLQRLLDAPELPNHDLSALRTIVYGAAPMAPALLERAMAALPGVAFIQVYGMTELAPVVAVLPARQQGVEGSVAQRSGSVGRPTSTCEVRILDSAGVELPAGQCGEIVVRGPGVMQGYWKRPRETAEVLREGWLHSGDGGFMDADGCLHLADRIKDMIVSGGENIWSVEVEGALYQHPAVAQCAVIGVPHAEWGEAVHALVVLHAGAVLDAAELIRHCRDRIAGYKCPRSIEFREELPMSAAGKILKYQLREAHRRIQGNSDATAR</sequence>
<organism evidence="5 6">
    <name type="scientific">Pseudomonas citronellolis</name>
    <dbReference type="NCBI Taxonomy" id="53408"/>
    <lineage>
        <taxon>Bacteria</taxon>
        <taxon>Pseudomonadati</taxon>
        <taxon>Pseudomonadota</taxon>
        <taxon>Gammaproteobacteria</taxon>
        <taxon>Pseudomonadales</taxon>
        <taxon>Pseudomonadaceae</taxon>
        <taxon>Pseudomonas</taxon>
    </lineage>
</organism>
<dbReference type="GO" id="GO:0004467">
    <property type="term" value="F:long-chain fatty acid-CoA ligase activity"/>
    <property type="evidence" value="ECO:0007669"/>
    <property type="project" value="UniProtKB-EC"/>
</dbReference>
<evidence type="ECO:0000313" key="6">
    <source>
        <dbReference type="Proteomes" id="UP001220662"/>
    </source>
</evidence>
<dbReference type="InterPro" id="IPR025110">
    <property type="entry name" value="AMP-bd_C"/>
</dbReference>
<keyword evidence="2 5" id="KW-0436">Ligase</keyword>
<accession>A0AAW6P900</accession>
<protein>
    <submittedName>
        <fullName evidence="5">Long-chain-fatty-acid--CoA ligase</fullName>
        <ecNumber evidence="5">6.2.1.3</ecNumber>
    </submittedName>
</protein>
<dbReference type="SUPFAM" id="SSF56801">
    <property type="entry name" value="Acetyl-CoA synthetase-like"/>
    <property type="match status" value="1"/>
</dbReference>
<dbReference type="EMBL" id="JARJLR010000246">
    <property type="protein sequence ID" value="MDF3842997.1"/>
    <property type="molecule type" value="Genomic_DNA"/>
</dbReference>
<dbReference type="AlphaFoldDB" id="A0AAW6P900"/>
<name>A0AAW6P900_9PSED</name>
<dbReference type="InterPro" id="IPR000873">
    <property type="entry name" value="AMP-dep_synth/lig_dom"/>
</dbReference>
<dbReference type="RefSeq" id="WP_276214851.1">
    <property type="nucleotide sequence ID" value="NZ_JARJLR010000246.1"/>
</dbReference>
<dbReference type="PROSITE" id="PS00455">
    <property type="entry name" value="AMP_BINDING"/>
    <property type="match status" value="1"/>
</dbReference>
<comment type="caution">
    <text evidence="5">The sequence shown here is derived from an EMBL/GenBank/DDBJ whole genome shotgun (WGS) entry which is preliminary data.</text>
</comment>
<dbReference type="PANTHER" id="PTHR43767">
    <property type="entry name" value="LONG-CHAIN-FATTY-ACID--COA LIGASE"/>
    <property type="match status" value="1"/>
</dbReference>
<dbReference type="Pfam" id="PF00501">
    <property type="entry name" value="AMP-binding"/>
    <property type="match status" value="1"/>
</dbReference>
<dbReference type="Proteomes" id="UP001220662">
    <property type="component" value="Unassembled WGS sequence"/>
</dbReference>
<dbReference type="InterPro" id="IPR045851">
    <property type="entry name" value="AMP-bd_C_sf"/>
</dbReference>
<evidence type="ECO:0000256" key="2">
    <source>
        <dbReference type="ARBA" id="ARBA00022598"/>
    </source>
</evidence>
<dbReference type="PANTHER" id="PTHR43767:SF1">
    <property type="entry name" value="NONRIBOSOMAL PEPTIDE SYNTHASE PES1 (EUROFUNG)-RELATED"/>
    <property type="match status" value="1"/>
</dbReference>
<dbReference type="InterPro" id="IPR042099">
    <property type="entry name" value="ANL_N_sf"/>
</dbReference>
<dbReference type="Gene3D" id="3.30.300.30">
    <property type="match status" value="1"/>
</dbReference>
<evidence type="ECO:0000256" key="1">
    <source>
        <dbReference type="ARBA" id="ARBA00006432"/>
    </source>
</evidence>
<dbReference type="Gene3D" id="3.40.50.12780">
    <property type="entry name" value="N-terminal domain of ligase-like"/>
    <property type="match status" value="1"/>
</dbReference>
<proteinExistence type="inferred from homology"/>
<dbReference type="InterPro" id="IPR050237">
    <property type="entry name" value="ATP-dep_AMP-bd_enzyme"/>
</dbReference>
<gene>
    <name evidence="5" type="ORF">P3W55_14895</name>
</gene>
<comment type="similarity">
    <text evidence="1">Belongs to the ATP-dependent AMP-binding enzyme family.</text>
</comment>
<feature type="domain" description="AMP-dependent synthetase/ligase" evidence="3">
    <location>
        <begin position="8"/>
        <end position="373"/>
    </location>
</feature>
<evidence type="ECO:0000259" key="4">
    <source>
        <dbReference type="Pfam" id="PF13193"/>
    </source>
</evidence>
<evidence type="ECO:0000313" key="5">
    <source>
        <dbReference type="EMBL" id="MDF3842997.1"/>
    </source>
</evidence>